<dbReference type="OrthoDB" id="9792173at2"/>
<dbReference type="Proteomes" id="UP000298050">
    <property type="component" value="Unassembled WGS sequence"/>
</dbReference>
<dbReference type="Gene3D" id="3.10.180.10">
    <property type="entry name" value="2,3-Dihydroxybiphenyl 1,2-Dioxygenase, domain 1"/>
    <property type="match status" value="1"/>
</dbReference>
<accession>A0A4Z0LXN0</accession>
<keyword evidence="2" id="KW-1185">Reference proteome</keyword>
<evidence type="ECO:0008006" key="3">
    <source>
        <dbReference type="Google" id="ProtNLM"/>
    </source>
</evidence>
<protein>
    <recommendedName>
        <fullName evidence="3">VOC family protein</fullName>
    </recommendedName>
</protein>
<name>A0A4Z0LXN0_9GAMM</name>
<dbReference type="SUPFAM" id="SSF54593">
    <property type="entry name" value="Glyoxalase/Bleomycin resistance protein/Dihydroxybiphenyl dioxygenase"/>
    <property type="match status" value="1"/>
</dbReference>
<comment type="caution">
    <text evidence="1">The sequence shown here is derived from an EMBL/GenBank/DDBJ whole genome shotgun (WGS) entry which is preliminary data.</text>
</comment>
<sequence>MSRRRGARRAGMDTCDPDLKPTTCKLKEVTAMATRLPSRDYMQACWVVPDLEKAIHLWARQAGIGPFFYFDDVVYDNPVYRGEPWQPVKFHAAIAQAGHLQIELVSQLEEGHSIFRDVVPAGRSGLHHMSTYTHDFDADLAWYRDAGTEVAFSGLMKGAPVCWLDTTATLGFMTELITANPLKEAVFRQFREAADSWDGTDLVRRLG</sequence>
<gene>
    <name evidence="1" type="ORF">E4634_17125</name>
</gene>
<dbReference type="InterPro" id="IPR029068">
    <property type="entry name" value="Glyas_Bleomycin-R_OHBP_Dase"/>
</dbReference>
<dbReference type="AlphaFoldDB" id="A0A4Z0LXN0"/>
<proteinExistence type="predicted"/>
<evidence type="ECO:0000313" key="1">
    <source>
        <dbReference type="EMBL" id="TGD71835.1"/>
    </source>
</evidence>
<reference evidence="1 2" key="1">
    <citation type="submission" date="2019-04" db="EMBL/GenBank/DDBJ databases">
        <title>Taxonomy of novel Haliea sp. from mangrove soil of West Coast of India.</title>
        <authorList>
            <person name="Verma A."/>
            <person name="Kumar P."/>
            <person name="Krishnamurthi S."/>
        </authorList>
    </citation>
    <scope>NUCLEOTIDE SEQUENCE [LARGE SCALE GENOMIC DNA]</scope>
    <source>
        <strain evidence="1 2">SAOS-164</strain>
    </source>
</reference>
<dbReference type="Pfam" id="PF13669">
    <property type="entry name" value="Glyoxalase_4"/>
    <property type="match status" value="1"/>
</dbReference>
<evidence type="ECO:0000313" key="2">
    <source>
        <dbReference type="Proteomes" id="UP000298050"/>
    </source>
</evidence>
<dbReference type="EMBL" id="SRLE01000012">
    <property type="protein sequence ID" value="TGD71835.1"/>
    <property type="molecule type" value="Genomic_DNA"/>
</dbReference>
<organism evidence="1 2">
    <name type="scientific">Mangrovimicrobium sediminis</name>
    <dbReference type="NCBI Taxonomy" id="2562682"/>
    <lineage>
        <taxon>Bacteria</taxon>
        <taxon>Pseudomonadati</taxon>
        <taxon>Pseudomonadota</taxon>
        <taxon>Gammaproteobacteria</taxon>
        <taxon>Cellvibrionales</taxon>
        <taxon>Halieaceae</taxon>
        <taxon>Mangrovimicrobium</taxon>
    </lineage>
</organism>